<dbReference type="Pfam" id="PF12796">
    <property type="entry name" value="Ank_2"/>
    <property type="match status" value="1"/>
</dbReference>
<keyword evidence="5" id="KW-1185">Reference proteome</keyword>
<evidence type="ECO:0000313" key="5">
    <source>
        <dbReference type="Proteomes" id="UP001164746"/>
    </source>
</evidence>
<dbReference type="Pfam" id="PF13637">
    <property type="entry name" value="Ank_4"/>
    <property type="match status" value="1"/>
</dbReference>
<gene>
    <name evidence="4" type="ORF">MAR_026405</name>
</gene>
<dbReference type="SMART" id="SM00248">
    <property type="entry name" value="ANK"/>
    <property type="match status" value="6"/>
</dbReference>
<protein>
    <submittedName>
        <fullName evidence="4">ANKR7-like protein</fullName>
    </submittedName>
</protein>
<dbReference type="PROSITE" id="PS50225">
    <property type="entry name" value="SOCS"/>
    <property type="match status" value="1"/>
</dbReference>
<feature type="repeat" description="ANK" evidence="1">
    <location>
        <begin position="263"/>
        <end position="295"/>
    </location>
</feature>
<dbReference type="Proteomes" id="UP001164746">
    <property type="component" value="Chromosome 8"/>
</dbReference>
<organism evidence="4 5">
    <name type="scientific">Mya arenaria</name>
    <name type="common">Soft-shell clam</name>
    <dbReference type="NCBI Taxonomy" id="6604"/>
    <lineage>
        <taxon>Eukaryota</taxon>
        <taxon>Metazoa</taxon>
        <taxon>Spiralia</taxon>
        <taxon>Lophotrochozoa</taxon>
        <taxon>Mollusca</taxon>
        <taxon>Bivalvia</taxon>
        <taxon>Autobranchia</taxon>
        <taxon>Heteroconchia</taxon>
        <taxon>Euheterodonta</taxon>
        <taxon>Imparidentia</taxon>
        <taxon>Neoheterodontei</taxon>
        <taxon>Myida</taxon>
        <taxon>Myoidea</taxon>
        <taxon>Myidae</taxon>
        <taxon>Mya</taxon>
    </lineage>
</organism>
<feature type="region of interest" description="Disordered" evidence="2">
    <location>
        <begin position="462"/>
        <end position="503"/>
    </location>
</feature>
<evidence type="ECO:0000256" key="2">
    <source>
        <dbReference type="SAM" id="MobiDB-lite"/>
    </source>
</evidence>
<proteinExistence type="predicted"/>
<dbReference type="InterPro" id="IPR036770">
    <property type="entry name" value="Ankyrin_rpt-contain_sf"/>
</dbReference>
<feature type="compositionally biased region" description="Basic and acidic residues" evidence="2">
    <location>
        <begin position="494"/>
        <end position="503"/>
    </location>
</feature>
<name>A0ABY7EQV3_MYAAR</name>
<dbReference type="SMART" id="SM00969">
    <property type="entry name" value="SOCS_box"/>
    <property type="match status" value="1"/>
</dbReference>
<dbReference type="PANTHER" id="PTHR24184">
    <property type="entry name" value="SI:CH211-189E2.2"/>
    <property type="match status" value="1"/>
</dbReference>
<dbReference type="PROSITE" id="PS50297">
    <property type="entry name" value="ANK_REP_REGION"/>
    <property type="match status" value="2"/>
</dbReference>
<evidence type="ECO:0000256" key="1">
    <source>
        <dbReference type="PROSITE-ProRule" id="PRU00023"/>
    </source>
</evidence>
<dbReference type="SUPFAM" id="SSF48403">
    <property type="entry name" value="Ankyrin repeat"/>
    <property type="match status" value="1"/>
</dbReference>
<feature type="compositionally biased region" description="Basic and acidic residues" evidence="2">
    <location>
        <begin position="35"/>
        <end position="51"/>
    </location>
</feature>
<keyword evidence="1" id="KW-0040">ANK repeat</keyword>
<reference evidence="4" key="1">
    <citation type="submission" date="2022-11" db="EMBL/GenBank/DDBJ databases">
        <title>Centuries of genome instability and evolution in soft-shell clam transmissible cancer (bioRxiv).</title>
        <authorList>
            <person name="Hart S.F.M."/>
            <person name="Yonemitsu M.A."/>
            <person name="Giersch R.M."/>
            <person name="Beal B.F."/>
            <person name="Arriagada G."/>
            <person name="Davis B.W."/>
            <person name="Ostrander E.A."/>
            <person name="Goff S.P."/>
            <person name="Metzger M.J."/>
        </authorList>
    </citation>
    <scope>NUCLEOTIDE SEQUENCE</scope>
    <source>
        <strain evidence="4">MELC-2E11</strain>
        <tissue evidence="4">Siphon/mantle</tissue>
    </source>
</reference>
<dbReference type="Gene3D" id="1.25.40.20">
    <property type="entry name" value="Ankyrin repeat-containing domain"/>
    <property type="match status" value="2"/>
</dbReference>
<dbReference type="CDD" id="cd03716">
    <property type="entry name" value="SOCS_ASB_like"/>
    <property type="match status" value="1"/>
</dbReference>
<evidence type="ECO:0000259" key="3">
    <source>
        <dbReference type="PROSITE" id="PS50225"/>
    </source>
</evidence>
<feature type="domain" description="SOCS box" evidence="3">
    <location>
        <begin position="379"/>
        <end position="421"/>
    </location>
</feature>
<sequence>MSDTRMKKQVKSDRNGISLVTKVKNGPVNSMKGLSVDDHKDRKHDTTAHTDKQQNVAVQNGKSKYVREVPSSDKNRVPAPVNMMPVDPKTLLFFEAIRDGSVQKVKSIFRQKNMNLNTRDMNDPNCPTALIAACESDHAEIVKLLMTMKKAREIDVNQENKDGRRPIWIAAWKGNYEIADLLLNTRGAECDVNFIDKETGTSPLAVQMNNKEIVEHLINALCKIQAKTNDGFSALHFAVAYKRFEIAEYLLQNEIKIHAKSNNGITPMTVAIEHRNPAMVKLLVEYGYKMNKRYKWKETPLSQAINLHSEEAAMTLIQLGCELTKKRGQSYFYMAVDEKLMRLVKFMAAVQPMFLQEPWLRGREWPVSIYHRPDIIKWLEQESEKVRSLRQLCRGKIFRLLGKYPASKMKKLKLPEEMLVYCSYKSHVKDEFFNQEPLNVNGECPIDCPAICARKYCPPIEFSSSSESDSSIDDDEISSLSNSTNNNGANGKVNGHDHDHGDDSKCCDYCH</sequence>
<dbReference type="PROSITE" id="PS50088">
    <property type="entry name" value="ANK_REPEAT"/>
    <property type="match status" value="2"/>
</dbReference>
<feature type="repeat" description="ANK" evidence="1">
    <location>
        <begin position="230"/>
        <end position="262"/>
    </location>
</feature>
<dbReference type="InterPro" id="IPR002110">
    <property type="entry name" value="Ankyrin_rpt"/>
</dbReference>
<dbReference type="PANTHER" id="PTHR24184:SF11">
    <property type="entry name" value="ANKYRIN REPEAT AND SOCS BOX CONTAINING 3"/>
    <property type="match status" value="1"/>
</dbReference>
<accession>A0ABY7EQV3</accession>
<evidence type="ECO:0000313" key="4">
    <source>
        <dbReference type="EMBL" id="WAR12225.1"/>
    </source>
</evidence>
<dbReference type="InterPro" id="IPR001496">
    <property type="entry name" value="SOCS_box"/>
</dbReference>
<feature type="region of interest" description="Disordered" evidence="2">
    <location>
        <begin position="1"/>
        <end position="51"/>
    </location>
</feature>
<feature type="compositionally biased region" description="Basic and acidic residues" evidence="2">
    <location>
        <begin position="1"/>
        <end position="14"/>
    </location>
</feature>
<dbReference type="EMBL" id="CP111019">
    <property type="protein sequence ID" value="WAR12225.1"/>
    <property type="molecule type" value="Genomic_DNA"/>
</dbReference>
<dbReference type="Pfam" id="PF07525">
    <property type="entry name" value="SOCS_box"/>
    <property type="match status" value="1"/>
</dbReference>